<evidence type="ECO:0000313" key="3">
    <source>
        <dbReference type="Proteomes" id="UP001284537"/>
    </source>
</evidence>
<sequence length="312" mass="32426">MKGKQLKRLQHRQAGFTLLELLVVITLIATLATAALVAYEGIGDSAQATAASNSTSTADGAIRNYRAVTQKYPDQWDNLVVGSGASAGAAPAFLATVTASKFANWALPASPSTFRAAVVTALESVGITELQQRTQVAATGTIEPNLQHNEGAVGGVGVSEDDWTAISNVAILPTYGDVGGTPTACTLPGGMPTTKLDASTITATDALRQNTINDTLEDDQCNLVIALGFGHDAAHSTSNSSVAISTAPTFVSQAINPATSYARYIALFHVAQDTNEDASFADSEVFNKARLLAVVDTEGRMIDENIAAQNPN</sequence>
<dbReference type="PROSITE" id="PS00409">
    <property type="entry name" value="PROKAR_NTER_METHYL"/>
    <property type="match status" value="1"/>
</dbReference>
<keyword evidence="1" id="KW-0812">Transmembrane</keyword>
<dbReference type="RefSeq" id="WP_319961388.1">
    <property type="nucleotide sequence ID" value="NZ_JAXARY010000007.1"/>
</dbReference>
<dbReference type="InterPro" id="IPR045584">
    <property type="entry name" value="Pilin-like"/>
</dbReference>
<name>A0ABU4UDH5_9GAMM</name>
<comment type="caution">
    <text evidence="2">The sequence shown here is derived from an EMBL/GenBank/DDBJ whole genome shotgun (WGS) entry which is preliminary data.</text>
</comment>
<dbReference type="Pfam" id="PF07963">
    <property type="entry name" value="N_methyl"/>
    <property type="match status" value="1"/>
</dbReference>
<accession>A0ABU4UDH5</accession>
<evidence type="ECO:0000313" key="2">
    <source>
        <dbReference type="EMBL" id="MDX8127534.1"/>
    </source>
</evidence>
<organism evidence="2 3">
    <name type="scientific">Methylomonas defluvii</name>
    <dbReference type="NCBI Taxonomy" id="3045149"/>
    <lineage>
        <taxon>Bacteria</taxon>
        <taxon>Pseudomonadati</taxon>
        <taxon>Pseudomonadota</taxon>
        <taxon>Gammaproteobacteria</taxon>
        <taxon>Methylococcales</taxon>
        <taxon>Methylococcaceae</taxon>
        <taxon>Methylomonas</taxon>
    </lineage>
</organism>
<dbReference type="EMBL" id="JAXARY010000007">
    <property type="protein sequence ID" value="MDX8127534.1"/>
    <property type="molecule type" value="Genomic_DNA"/>
</dbReference>
<keyword evidence="1" id="KW-1133">Transmembrane helix</keyword>
<dbReference type="PANTHER" id="PTHR30093">
    <property type="entry name" value="GENERAL SECRETION PATHWAY PROTEIN G"/>
    <property type="match status" value="1"/>
</dbReference>
<gene>
    <name evidence="2" type="ORF">QLH52_09595</name>
</gene>
<keyword evidence="3" id="KW-1185">Reference proteome</keyword>
<evidence type="ECO:0000256" key="1">
    <source>
        <dbReference type="SAM" id="Phobius"/>
    </source>
</evidence>
<feature type="transmembrane region" description="Helical" evidence="1">
    <location>
        <begin position="21"/>
        <end position="39"/>
    </location>
</feature>
<reference evidence="2 3" key="1">
    <citation type="submission" date="2023-11" db="EMBL/GenBank/DDBJ databases">
        <authorList>
            <person name="Ouyang M.-Y."/>
        </authorList>
    </citation>
    <scope>NUCLEOTIDE SEQUENCE [LARGE SCALE GENOMIC DNA]</scope>
    <source>
        <strain evidence="2 3">OY6</strain>
    </source>
</reference>
<dbReference type="Proteomes" id="UP001284537">
    <property type="component" value="Unassembled WGS sequence"/>
</dbReference>
<dbReference type="Gene3D" id="3.30.700.10">
    <property type="entry name" value="Glycoprotein, Type 4 Pilin"/>
    <property type="match status" value="1"/>
</dbReference>
<keyword evidence="1" id="KW-0472">Membrane</keyword>
<proteinExistence type="predicted"/>
<dbReference type="SUPFAM" id="SSF54523">
    <property type="entry name" value="Pili subunits"/>
    <property type="match status" value="1"/>
</dbReference>
<dbReference type="InterPro" id="IPR012902">
    <property type="entry name" value="N_methyl_site"/>
</dbReference>
<dbReference type="NCBIfam" id="TIGR02532">
    <property type="entry name" value="IV_pilin_GFxxxE"/>
    <property type="match status" value="1"/>
</dbReference>
<protein>
    <submittedName>
        <fullName evidence="2">Prepilin-type N-terminal cleavage/methylation domain-containing protein</fullName>
    </submittedName>
</protein>